<feature type="transmembrane region" description="Helical" evidence="1">
    <location>
        <begin position="24"/>
        <end position="50"/>
    </location>
</feature>
<keyword evidence="1" id="KW-0472">Membrane</keyword>
<evidence type="ECO:0000313" key="2">
    <source>
        <dbReference type="EMBL" id="SPQ18304.1"/>
    </source>
</evidence>
<organism evidence="2 3">
    <name type="scientific">Thermothielavioides terrestris</name>
    <dbReference type="NCBI Taxonomy" id="2587410"/>
    <lineage>
        <taxon>Eukaryota</taxon>
        <taxon>Fungi</taxon>
        <taxon>Dikarya</taxon>
        <taxon>Ascomycota</taxon>
        <taxon>Pezizomycotina</taxon>
        <taxon>Sordariomycetes</taxon>
        <taxon>Sordariomycetidae</taxon>
        <taxon>Sordariales</taxon>
        <taxon>Chaetomiaceae</taxon>
        <taxon>Thermothielavioides</taxon>
    </lineage>
</organism>
<feature type="transmembrane region" description="Helical" evidence="1">
    <location>
        <begin position="103"/>
        <end position="126"/>
    </location>
</feature>
<dbReference type="Proteomes" id="UP000289323">
    <property type="component" value="Unassembled WGS sequence"/>
</dbReference>
<proteinExistence type="predicted"/>
<reference evidence="2 3" key="1">
    <citation type="submission" date="2018-04" db="EMBL/GenBank/DDBJ databases">
        <authorList>
            <person name="Huttner S."/>
            <person name="Dainat J."/>
        </authorList>
    </citation>
    <scope>NUCLEOTIDE SEQUENCE [LARGE SCALE GENOMIC DNA]</scope>
</reference>
<accession>A0A3S4AIT9</accession>
<evidence type="ECO:0000313" key="3">
    <source>
        <dbReference type="Proteomes" id="UP000289323"/>
    </source>
</evidence>
<sequence length="143" mass="14839">MANSFLPFEPAGDSVIEILWDVALAFFVVRLALLYAALVFGSALVLSALLHRLLAPGATTTTPSPSATPALPLPLPLPALVLTLSAIYARLLVVRCEVPRAAWFRLAIGGVAAAVVVLAEALAGLVGPQADVSEKKTTEVQQG</sequence>
<gene>
    <name evidence="2" type="ORF">TT172_LOCUS723</name>
</gene>
<keyword evidence="1" id="KW-0812">Transmembrane</keyword>
<evidence type="ECO:0000256" key="1">
    <source>
        <dbReference type="SAM" id="Phobius"/>
    </source>
</evidence>
<feature type="transmembrane region" description="Helical" evidence="1">
    <location>
        <begin position="70"/>
        <end position="91"/>
    </location>
</feature>
<name>A0A3S4AIT9_9PEZI</name>
<protein>
    <submittedName>
        <fullName evidence="2">52ab3c9d-e1a4-4654-93de-6a98cd9fe607</fullName>
    </submittedName>
</protein>
<dbReference type="AlphaFoldDB" id="A0A3S4AIT9"/>
<keyword evidence="1" id="KW-1133">Transmembrane helix</keyword>
<dbReference type="EMBL" id="OUUZ01000001">
    <property type="protein sequence ID" value="SPQ18304.1"/>
    <property type="molecule type" value="Genomic_DNA"/>
</dbReference>